<feature type="region of interest" description="Disordered" evidence="1">
    <location>
        <begin position="1"/>
        <end position="30"/>
    </location>
</feature>
<proteinExistence type="predicted"/>
<dbReference type="Proteomes" id="UP001206067">
    <property type="component" value="Unassembled WGS sequence"/>
</dbReference>
<dbReference type="RefSeq" id="WP_257594229.1">
    <property type="nucleotide sequence ID" value="NZ_JANKHH010000001.1"/>
</dbReference>
<keyword evidence="3" id="KW-1185">Reference proteome</keyword>
<feature type="region of interest" description="Disordered" evidence="1">
    <location>
        <begin position="49"/>
        <end position="68"/>
    </location>
</feature>
<reference evidence="2 3" key="1">
    <citation type="submission" date="2022-08" db="EMBL/GenBank/DDBJ databases">
        <title>Polyphasic taxonomy analysis of Qipengyuania sp.RS5-5.</title>
        <authorList>
            <person name="Xamxidin M."/>
            <person name="Wu M."/>
        </authorList>
    </citation>
    <scope>NUCLEOTIDE SEQUENCE [LARGE SCALE GENOMIC DNA]</scope>
    <source>
        <strain evidence="2 3">RS5-5</strain>
    </source>
</reference>
<comment type="caution">
    <text evidence="2">The sequence shown here is derived from an EMBL/GenBank/DDBJ whole genome shotgun (WGS) entry which is preliminary data.</text>
</comment>
<evidence type="ECO:0000256" key="1">
    <source>
        <dbReference type="SAM" id="MobiDB-lite"/>
    </source>
</evidence>
<accession>A0ABT1XLC7</accession>
<organism evidence="2 3">
    <name type="scientific">Parerythrobacter lacustris</name>
    <dbReference type="NCBI Taxonomy" id="2969984"/>
    <lineage>
        <taxon>Bacteria</taxon>
        <taxon>Pseudomonadati</taxon>
        <taxon>Pseudomonadota</taxon>
        <taxon>Alphaproteobacteria</taxon>
        <taxon>Sphingomonadales</taxon>
        <taxon>Erythrobacteraceae</taxon>
        <taxon>Parerythrobacter</taxon>
    </lineage>
</organism>
<dbReference type="EMBL" id="JANKHH010000001">
    <property type="protein sequence ID" value="MCR2832464.1"/>
    <property type="molecule type" value="Genomic_DNA"/>
</dbReference>
<sequence>MLLAAPGGEDAPGSSNAVAPPARAQGRATATIIEPVRLRMVDGRGVLDQAHRHSSTRRKGGSIIVHLE</sequence>
<evidence type="ECO:0000313" key="2">
    <source>
        <dbReference type="EMBL" id="MCR2832464.1"/>
    </source>
</evidence>
<protein>
    <submittedName>
        <fullName evidence="2">Uncharacterized protein</fullName>
    </submittedName>
</protein>
<evidence type="ECO:0000313" key="3">
    <source>
        <dbReference type="Proteomes" id="UP001206067"/>
    </source>
</evidence>
<name>A0ABT1XLC7_9SPHN</name>
<gene>
    <name evidence="2" type="ORF">NSO95_00775</name>
</gene>